<keyword evidence="3" id="KW-1185">Reference proteome</keyword>
<gene>
    <name evidence="2" type="ORF">RM423_20835</name>
</gene>
<evidence type="ECO:0000313" key="2">
    <source>
        <dbReference type="EMBL" id="MDT0263824.1"/>
    </source>
</evidence>
<reference evidence="3" key="1">
    <citation type="submission" date="2023-07" db="EMBL/GenBank/DDBJ databases">
        <title>30 novel species of actinomycetes from the DSMZ collection.</title>
        <authorList>
            <person name="Nouioui I."/>
        </authorList>
    </citation>
    <scope>NUCLEOTIDE SEQUENCE [LARGE SCALE GENOMIC DNA]</scope>
    <source>
        <strain evidence="3">DSM 44399</strain>
    </source>
</reference>
<dbReference type="SMART" id="SM00347">
    <property type="entry name" value="HTH_MARR"/>
    <property type="match status" value="1"/>
</dbReference>
<comment type="caution">
    <text evidence="2">The sequence shown here is derived from an EMBL/GenBank/DDBJ whole genome shotgun (WGS) entry which is preliminary data.</text>
</comment>
<dbReference type="Gene3D" id="1.10.10.10">
    <property type="entry name" value="Winged helix-like DNA-binding domain superfamily/Winged helix DNA-binding domain"/>
    <property type="match status" value="1"/>
</dbReference>
<feature type="domain" description="HTH marR-type" evidence="1">
    <location>
        <begin position="19"/>
        <end position="157"/>
    </location>
</feature>
<sequence>MNVGQAAGSDDAQPVDVGSVELLFQLGMAFQLMLEKFVRRMDAAGYADLRPVHGLVFQSLLAGASTSSEIGSALGVTKQAAGQFVNDLEEAGYVCRTEHPDGGRRRLVRLTLKGHQHLQTAGALLRELEQELESIFADGSSDRLRADLAQLIMRLADGPLPPFRPNW</sequence>
<dbReference type="SUPFAM" id="SSF46785">
    <property type="entry name" value="Winged helix' DNA-binding domain"/>
    <property type="match status" value="1"/>
</dbReference>
<dbReference type="Proteomes" id="UP001183176">
    <property type="component" value="Unassembled WGS sequence"/>
</dbReference>
<dbReference type="InterPro" id="IPR036388">
    <property type="entry name" value="WH-like_DNA-bd_sf"/>
</dbReference>
<protein>
    <submittedName>
        <fullName evidence="2">MarR family winged helix-turn-helix transcriptional regulator</fullName>
    </submittedName>
</protein>
<dbReference type="InterPro" id="IPR039422">
    <property type="entry name" value="MarR/SlyA-like"/>
</dbReference>
<evidence type="ECO:0000259" key="1">
    <source>
        <dbReference type="PROSITE" id="PS50995"/>
    </source>
</evidence>
<organism evidence="2 3">
    <name type="scientific">Jatrophihabitans lederbergiae</name>
    <dbReference type="NCBI Taxonomy" id="3075547"/>
    <lineage>
        <taxon>Bacteria</taxon>
        <taxon>Bacillati</taxon>
        <taxon>Actinomycetota</taxon>
        <taxon>Actinomycetes</taxon>
        <taxon>Jatrophihabitantales</taxon>
        <taxon>Jatrophihabitantaceae</taxon>
        <taxon>Jatrophihabitans</taxon>
    </lineage>
</organism>
<dbReference type="PANTHER" id="PTHR33164:SF99">
    <property type="entry name" value="MARR FAMILY REGULATORY PROTEIN"/>
    <property type="match status" value="1"/>
</dbReference>
<name>A0ABU2JH59_9ACTN</name>
<dbReference type="RefSeq" id="WP_311424968.1">
    <property type="nucleotide sequence ID" value="NZ_JAVREH010000054.1"/>
</dbReference>
<dbReference type="PANTHER" id="PTHR33164">
    <property type="entry name" value="TRANSCRIPTIONAL REGULATOR, MARR FAMILY"/>
    <property type="match status" value="1"/>
</dbReference>
<dbReference type="Pfam" id="PF12802">
    <property type="entry name" value="MarR_2"/>
    <property type="match status" value="1"/>
</dbReference>
<accession>A0ABU2JH59</accession>
<evidence type="ECO:0000313" key="3">
    <source>
        <dbReference type="Proteomes" id="UP001183176"/>
    </source>
</evidence>
<dbReference type="InterPro" id="IPR000835">
    <property type="entry name" value="HTH_MarR-typ"/>
</dbReference>
<dbReference type="EMBL" id="JAVREH010000054">
    <property type="protein sequence ID" value="MDT0263824.1"/>
    <property type="molecule type" value="Genomic_DNA"/>
</dbReference>
<dbReference type="PROSITE" id="PS50995">
    <property type="entry name" value="HTH_MARR_2"/>
    <property type="match status" value="1"/>
</dbReference>
<dbReference type="InterPro" id="IPR036390">
    <property type="entry name" value="WH_DNA-bd_sf"/>
</dbReference>
<proteinExistence type="predicted"/>